<dbReference type="InterPro" id="IPR013783">
    <property type="entry name" value="Ig-like_fold"/>
</dbReference>
<keyword evidence="4" id="KW-1015">Disulfide bond</keyword>
<organism evidence="7">
    <name type="scientific">Cyprideis torosa</name>
    <dbReference type="NCBI Taxonomy" id="163714"/>
    <lineage>
        <taxon>Eukaryota</taxon>
        <taxon>Metazoa</taxon>
        <taxon>Ecdysozoa</taxon>
        <taxon>Arthropoda</taxon>
        <taxon>Crustacea</taxon>
        <taxon>Oligostraca</taxon>
        <taxon>Ostracoda</taxon>
        <taxon>Podocopa</taxon>
        <taxon>Podocopida</taxon>
        <taxon>Cytherocopina</taxon>
        <taxon>Cytheroidea</taxon>
        <taxon>Cytherideidae</taxon>
        <taxon>Cyprideis</taxon>
    </lineage>
</organism>
<dbReference type="GO" id="GO:0070593">
    <property type="term" value="P:dendrite self-avoidance"/>
    <property type="evidence" value="ECO:0007669"/>
    <property type="project" value="TreeGrafter"/>
</dbReference>
<keyword evidence="2" id="KW-0732">Signal</keyword>
<dbReference type="GO" id="GO:0007411">
    <property type="term" value="P:axon guidance"/>
    <property type="evidence" value="ECO:0007669"/>
    <property type="project" value="TreeGrafter"/>
</dbReference>
<evidence type="ECO:0000256" key="6">
    <source>
        <dbReference type="ARBA" id="ARBA00023319"/>
    </source>
</evidence>
<dbReference type="GO" id="GO:0007156">
    <property type="term" value="P:homophilic cell adhesion via plasma membrane adhesion molecules"/>
    <property type="evidence" value="ECO:0007669"/>
    <property type="project" value="TreeGrafter"/>
</dbReference>
<evidence type="ECO:0000313" key="7">
    <source>
        <dbReference type="EMBL" id="CAD7233144.1"/>
    </source>
</evidence>
<dbReference type="SMART" id="SM00408">
    <property type="entry name" value="IGc2"/>
    <property type="match status" value="2"/>
</dbReference>
<dbReference type="PANTHER" id="PTHR10075">
    <property type="entry name" value="BASIGIN RELATED"/>
    <property type="match status" value="1"/>
</dbReference>
<dbReference type="FunFam" id="2.60.40.10:FF:000032">
    <property type="entry name" value="palladin isoform X1"/>
    <property type="match status" value="1"/>
</dbReference>
<dbReference type="GO" id="GO:0005886">
    <property type="term" value="C:plasma membrane"/>
    <property type="evidence" value="ECO:0007669"/>
    <property type="project" value="TreeGrafter"/>
</dbReference>
<keyword evidence="5" id="KW-0325">Glycoprotein</keyword>
<dbReference type="OrthoDB" id="5917255at2759"/>
<dbReference type="InterPro" id="IPR036179">
    <property type="entry name" value="Ig-like_dom_sf"/>
</dbReference>
<dbReference type="InterPro" id="IPR013098">
    <property type="entry name" value="Ig_I-set"/>
</dbReference>
<dbReference type="SMART" id="SM00082">
    <property type="entry name" value="LRRCT"/>
    <property type="match status" value="1"/>
</dbReference>
<dbReference type="GO" id="GO:0098632">
    <property type="term" value="F:cell-cell adhesion mediator activity"/>
    <property type="evidence" value="ECO:0007669"/>
    <property type="project" value="TreeGrafter"/>
</dbReference>
<feature type="non-terminal residue" evidence="7">
    <location>
        <position position="1"/>
    </location>
</feature>
<dbReference type="InterPro" id="IPR003598">
    <property type="entry name" value="Ig_sub2"/>
</dbReference>
<reference evidence="7" key="1">
    <citation type="submission" date="2020-11" db="EMBL/GenBank/DDBJ databases">
        <authorList>
            <person name="Tran Van P."/>
        </authorList>
    </citation>
    <scope>NUCLEOTIDE SEQUENCE</scope>
</reference>
<evidence type="ECO:0000256" key="5">
    <source>
        <dbReference type="ARBA" id="ARBA00023180"/>
    </source>
</evidence>
<keyword evidence="6" id="KW-0393">Immunoglobulin domain</keyword>
<dbReference type="Gene3D" id="3.80.10.10">
    <property type="entry name" value="Ribonuclease Inhibitor"/>
    <property type="match status" value="1"/>
</dbReference>
<keyword evidence="1" id="KW-0433">Leucine-rich repeat</keyword>
<dbReference type="AlphaFoldDB" id="A0A7R8WQI0"/>
<gene>
    <name evidence="7" type="ORF">CTOB1V02_LOCUS10967</name>
</gene>
<dbReference type="InterPro" id="IPR007110">
    <property type="entry name" value="Ig-like_dom"/>
</dbReference>
<evidence type="ECO:0000256" key="4">
    <source>
        <dbReference type="ARBA" id="ARBA00023157"/>
    </source>
</evidence>
<dbReference type="Gene3D" id="2.60.40.10">
    <property type="entry name" value="Immunoglobulins"/>
    <property type="match status" value="2"/>
</dbReference>
<dbReference type="InterPro" id="IPR032675">
    <property type="entry name" value="LRR_dom_sf"/>
</dbReference>
<evidence type="ECO:0000256" key="3">
    <source>
        <dbReference type="ARBA" id="ARBA00022737"/>
    </source>
</evidence>
<dbReference type="Pfam" id="PF07679">
    <property type="entry name" value="I-set"/>
    <property type="match status" value="1"/>
</dbReference>
<dbReference type="PROSITE" id="PS50835">
    <property type="entry name" value="IG_LIKE"/>
    <property type="match status" value="2"/>
</dbReference>
<evidence type="ECO:0000256" key="2">
    <source>
        <dbReference type="ARBA" id="ARBA00022729"/>
    </source>
</evidence>
<dbReference type="PANTHER" id="PTHR10075:SF100">
    <property type="entry name" value="FASCICLIN-2"/>
    <property type="match status" value="1"/>
</dbReference>
<keyword evidence="3" id="KW-0677">Repeat</keyword>
<dbReference type="SUPFAM" id="SSF48726">
    <property type="entry name" value="Immunoglobulin"/>
    <property type="match status" value="2"/>
</dbReference>
<evidence type="ECO:0000256" key="1">
    <source>
        <dbReference type="ARBA" id="ARBA00022614"/>
    </source>
</evidence>
<proteinExistence type="predicted"/>
<dbReference type="GO" id="GO:0030424">
    <property type="term" value="C:axon"/>
    <property type="evidence" value="ECO:0007669"/>
    <property type="project" value="TreeGrafter"/>
</dbReference>
<dbReference type="Pfam" id="PF13927">
    <property type="entry name" value="Ig_3"/>
    <property type="match status" value="1"/>
</dbReference>
<protein>
    <submittedName>
        <fullName evidence="7">Uncharacterized protein</fullName>
    </submittedName>
</protein>
<sequence>MLDSKALICDCQLQWLAFWVVDTGLARTVEAKCQIPKAVSGHRFVTLLPEDNFNCSDEVYRPIIATHPESEVVGIAGGDANLSCTSVTSFAEEFTVTWIKGHEKVDPDNVDLEKRVVQNSKIELTSTLHLRNLTRGDSELYRCIVQNQFGRSYSQRGNLSVLEFPRFTSAPADLELEAGARATFSCSAEGYPEPVISWTKAGGDFPAARERRIHNARDNEQEFVIINLKVNDSGAYTCKASNQAGVVKANATLLVLGEST</sequence>
<dbReference type="EMBL" id="OB665727">
    <property type="protein sequence ID" value="CAD7233144.1"/>
    <property type="molecule type" value="Genomic_DNA"/>
</dbReference>
<dbReference type="SMART" id="SM00409">
    <property type="entry name" value="IG"/>
    <property type="match status" value="2"/>
</dbReference>
<accession>A0A7R8WQI0</accession>
<name>A0A7R8WQI0_9CRUS</name>
<dbReference type="InterPro" id="IPR000483">
    <property type="entry name" value="Cys-rich_flank_reg_C"/>
</dbReference>
<dbReference type="InterPro" id="IPR003599">
    <property type="entry name" value="Ig_sub"/>
</dbReference>